<evidence type="ECO:0000256" key="3">
    <source>
        <dbReference type="ARBA" id="ARBA00022692"/>
    </source>
</evidence>
<accession>A0A645G1X3</accession>
<evidence type="ECO:0000313" key="7">
    <source>
        <dbReference type="EMBL" id="MPN19799.1"/>
    </source>
</evidence>
<dbReference type="PANTHER" id="PTHR32196">
    <property type="entry name" value="ABC TRANSPORTER PERMEASE PROTEIN YPHD-RELATED-RELATED"/>
    <property type="match status" value="1"/>
</dbReference>
<name>A0A645G1X3_9ZZZZ</name>
<keyword evidence="4 6" id="KW-1133">Transmembrane helix</keyword>
<evidence type="ECO:0000256" key="1">
    <source>
        <dbReference type="ARBA" id="ARBA00004651"/>
    </source>
</evidence>
<keyword evidence="2" id="KW-1003">Cell membrane</keyword>
<comment type="subcellular location">
    <subcellularLocation>
        <location evidence="1">Cell membrane</location>
        <topology evidence="1">Multi-pass membrane protein</topology>
    </subcellularLocation>
</comment>
<evidence type="ECO:0000256" key="2">
    <source>
        <dbReference type="ARBA" id="ARBA00022475"/>
    </source>
</evidence>
<reference evidence="7" key="1">
    <citation type="submission" date="2019-08" db="EMBL/GenBank/DDBJ databases">
        <authorList>
            <person name="Kucharzyk K."/>
            <person name="Murdoch R.W."/>
            <person name="Higgins S."/>
            <person name="Loffler F."/>
        </authorList>
    </citation>
    <scope>NUCLEOTIDE SEQUENCE</scope>
</reference>
<sequence length="123" mass="12865">MGDNPEAAFLSGINVKNFKLSMYTINGALVALATVLMLSRNEVGNPNLGTDLEMRAIASAVVGGTALAGGKGNIIGTFLGTIWMGIISNALNIIGLSSFFQYVVTGCIIIGAVLLNQVRYKNQ</sequence>
<dbReference type="AlphaFoldDB" id="A0A645G1X3"/>
<dbReference type="InterPro" id="IPR001851">
    <property type="entry name" value="ABC_transp_permease"/>
</dbReference>
<evidence type="ECO:0000256" key="6">
    <source>
        <dbReference type="SAM" id="Phobius"/>
    </source>
</evidence>
<dbReference type="GO" id="GO:0005886">
    <property type="term" value="C:plasma membrane"/>
    <property type="evidence" value="ECO:0007669"/>
    <property type="project" value="UniProtKB-SubCell"/>
</dbReference>
<proteinExistence type="predicted"/>
<feature type="transmembrane region" description="Helical" evidence="6">
    <location>
        <begin position="93"/>
        <end position="115"/>
    </location>
</feature>
<feature type="transmembrane region" description="Helical" evidence="6">
    <location>
        <begin position="20"/>
        <end position="39"/>
    </location>
</feature>
<keyword evidence="5 6" id="KW-0472">Membrane</keyword>
<feature type="transmembrane region" description="Helical" evidence="6">
    <location>
        <begin position="60"/>
        <end position="87"/>
    </location>
</feature>
<organism evidence="7">
    <name type="scientific">bioreactor metagenome</name>
    <dbReference type="NCBI Taxonomy" id="1076179"/>
    <lineage>
        <taxon>unclassified sequences</taxon>
        <taxon>metagenomes</taxon>
        <taxon>ecological metagenomes</taxon>
    </lineage>
</organism>
<gene>
    <name evidence="7" type="primary">rbsC_71</name>
    <name evidence="7" type="ORF">SDC9_167171</name>
</gene>
<dbReference type="GO" id="GO:0022857">
    <property type="term" value="F:transmembrane transporter activity"/>
    <property type="evidence" value="ECO:0007669"/>
    <property type="project" value="InterPro"/>
</dbReference>
<protein>
    <submittedName>
        <fullName evidence="7">Ribose import permease protein RbsC</fullName>
    </submittedName>
</protein>
<evidence type="ECO:0000256" key="5">
    <source>
        <dbReference type="ARBA" id="ARBA00023136"/>
    </source>
</evidence>
<dbReference type="Pfam" id="PF02653">
    <property type="entry name" value="BPD_transp_2"/>
    <property type="match status" value="1"/>
</dbReference>
<keyword evidence="3 6" id="KW-0812">Transmembrane</keyword>
<dbReference type="EMBL" id="VSSQ01067407">
    <property type="protein sequence ID" value="MPN19799.1"/>
    <property type="molecule type" value="Genomic_DNA"/>
</dbReference>
<evidence type="ECO:0000256" key="4">
    <source>
        <dbReference type="ARBA" id="ARBA00022989"/>
    </source>
</evidence>
<comment type="caution">
    <text evidence="7">The sequence shown here is derived from an EMBL/GenBank/DDBJ whole genome shotgun (WGS) entry which is preliminary data.</text>
</comment>